<proteinExistence type="predicted"/>
<evidence type="ECO:0000256" key="1">
    <source>
        <dbReference type="ARBA" id="ARBA00004196"/>
    </source>
</evidence>
<dbReference type="Pfam" id="PF13407">
    <property type="entry name" value="Peripla_BP_4"/>
    <property type="match status" value="1"/>
</dbReference>
<dbReference type="Proteomes" id="UP000030661">
    <property type="component" value="Unassembled WGS sequence"/>
</dbReference>
<dbReference type="eggNOG" id="COG1879">
    <property type="taxonomic scope" value="Bacteria"/>
</dbReference>
<sequence length="338" mass="36544">MKKCVVLGIVAVFLFTLIGGGVGEAVEQKRLAMVVKNIGNPWFDAIRKGWDAACEELSAESIFRGPEQPTPEGQIEIIESLIAQGVDSITYAANDPQSLVNVSQKAMKRGIPVVGWESAIVPESRNISVEPASAQAIGADQVKIISELIGGKGQIAILSAAATMGNQNTWIKYMKEELEKPEYKDLELVGVVYGDDVREKSYNEALGLFKSYPDLKGIISPTTVGIAASARAVTDQGLIGKVMVTGLGMPSEMKEYVLNGASPVFGIWNPIDLGYLNAYIAYRLATKEITGNPGEEFEAGKLGHYVIEAQEGVENGLVYLGGLYRFDKDNIEEFSQIF</sequence>
<comment type="subcellular location">
    <subcellularLocation>
        <location evidence="1">Cell envelope</location>
    </subcellularLocation>
</comment>
<reference evidence="3" key="1">
    <citation type="journal article" date="2015" name="PeerJ">
        <title>First genomic representation of candidate bacterial phylum KSB3 points to enhanced environmental sensing as a trigger of wastewater bulking.</title>
        <authorList>
            <person name="Sekiguchi Y."/>
            <person name="Ohashi A."/>
            <person name="Parks D.H."/>
            <person name="Yamauchi T."/>
            <person name="Tyson G.W."/>
            <person name="Hugenholtz P."/>
        </authorList>
    </citation>
    <scope>NUCLEOTIDE SEQUENCE [LARGE SCALE GENOMIC DNA]</scope>
</reference>
<dbReference type="GO" id="GO:0030288">
    <property type="term" value="C:outer membrane-bounded periplasmic space"/>
    <property type="evidence" value="ECO:0007669"/>
    <property type="project" value="TreeGrafter"/>
</dbReference>
<dbReference type="NCBIfam" id="TIGR02637">
    <property type="entry name" value="RhaS"/>
    <property type="match status" value="1"/>
</dbReference>
<protein>
    <submittedName>
        <fullName evidence="3">Rhamnose ABC transporter, rhamnose-binding protein</fullName>
    </submittedName>
</protein>
<keyword evidence="4" id="KW-1185">Reference proteome</keyword>
<evidence type="ECO:0000313" key="3">
    <source>
        <dbReference type="EMBL" id="GAK58209.1"/>
    </source>
</evidence>
<evidence type="ECO:0000259" key="2">
    <source>
        <dbReference type="Pfam" id="PF13407"/>
    </source>
</evidence>
<dbReference type="GO" id="GO:0030246">
    <property type="term" value="F:carbohydrate binding"/>
    <property type="evidence" value="ECO:0007669"/>
    <property type="project" value="TreeGrafter"/>
</dbReference>
<dbReference type="Gene3D" id="3.40.50.2300">
    <property type="match status" value="2"/>
</dbReference>
<accession>A0A081C0V4</accession>
<dbReference type="AlphaFoldDB" id="A0A081C0V4"/>
<organism evidence="3">
    <name type="scientific">Vecturithrix granuli</name>
    <dbReference type="NCBI Taxonomy" id="1499967"/>
    <lineage>
        <taxon>Bacteria</taxon>
        <taxon>Candidatus Moduliflexota</taxon>
        <taxon>Candidatus Vecturitrichia</taxon>
        <taxon>Candidatus Vecturitrichales</taxon>
        <taxon>Candidatus Vecturitrichaceae</taxon>
        <taxon>Candidatus Vecturithrix</taxon>
    </lineage>
</organism>
<dbReference type="HOGENOM" id="CLU_037628_3_0_0"/>
<dbReference type="CDD" id="cd20000">
    <property type="entry name" value="PBP1_ABC_rhamnose"/>
    <property type="match status" value="1"/>
</dbReference>
<dbReference type="InterPro" id="IPR028082">
    <property type="entry name" value="Peripla_BP_I"/>
</dbReference>
<gene>
    <name evidence="3" type="ORF">U27_05182</name>
</gene>
<dbReference type="SUPFAM" id="SSF53822">
    <property type="entry name" value="Periplasmic binding protein-like I"/>
    <property type="match status" value="1"/>
</dbReference>
<dbReference type="InterPro" id="IPR050555">
    <property type="entry name" value="Bact_Solute-Bind_Prot2"/>
</dbReference>
<evidence type="ECO:0000313" key="4">
    <source>
        <dbReference type="Proteomes" id="UP000030661"/>
    </source>
</evidence>
<dbReference type="PANTHER" id="PTHR30036">
    <property type="entry name" value="D-XYLOSE-BINDING PERIPLASMIC PROTEIN"/>
    <property type="match status" value="1"/>
</dbReference>
<dbReference type="PANTHER" id="PTHR30036:SF8">
    <property type="entry name" value="ABC-TYPE SUGAR TRANSPORT SYSTEM PERIPLASMIC COMPONENT-LIKE PROTEIN"/>
    <property type="match status" value="1"/>
</dbReference>
<dbReference type="STRING" id="1499967.U27_05182"/>
<dbReference type="GO" id="GO:0015762">
    <property type="term" value="P:rhamnose transmembrane transport"/>
    <property type="evidence" value="ECO:0007669"/>
    <property type="project" value="InterPro"/>
</dbReference>
<dbReference type="InterPro" id="IPR025997">
    <property type="entry name" value="SBP_2_dom"/>
</dbReference>
<feature type="domain" description="Periplasmic binding protein" evidence="2">
    <location>
        <begin position="32"/>
        <end position="288"/>
    </location>
</feature>
<dbReference type="EMBL" id="DF820467">
    <property type="protein sequence ID" value="GAK58209.1"/>
    <property type="molecule type" value="Genomic_DNA"/>
</dbReference>
<dbReference type="InterPro" id="IPR013459">
    <property type="entry name" value="RhaS"/>
</dbReference>
<name>A0A081C0V4_VECG1</name>